<dbReference type="Gene3D" id="1.10.1200.20">
    <property type="entry name" value="Colicin E immunity protein"/>
    <property type="match status" value="1"/>
</dbReference>
<accession>A0A085VR59</accession>
<dbReference type="EMBL" id="JPQU01000014">
    <property type="protein sequence ID" value="KFE57922.1"/>
    <property type="molecule type" value="Genomic_DNA"/>
</dbReference>
<evidence type="ECO:0000256" key="4">
    <source>
        <dbReference type="ARBA" id="ARBA00023025"/>
    </source>
</evidence>
<keyword evidence="3" id="KW-0044">Antibiotic</keyword>
<dbReference type="InterPro" id="IPR016128">
    <property type="entry name" value="Pyosin/cloacin_T_dom"/>
</dbReference>
<reference evidence="7 8" key="1">
    <citation type="submission" date="2014-07" db="EMBL/GenBank/DDBJ databases">
        <title>Draft Genome Sequences of Environmental Pseudomonas syringae strains.</title>
        <authorList>
            <person name="Baltrus D.A."/>
            <person name="Berge O."/>
            <person name="Morris C."/>
        </authorList>
    </citation>
    <scope>NUCLEOTIDE SEQUENCE [LARGE SCALE GENOMIC DNA]</scope>
    <source>
        <strain evidence="7 8">GAW0119</strain>
    </source>
</reference>
<dbReference type="InterPro" id="IPR035900">
    <property type="entry name" value="Colicin_E_sf"/>
</dbReference>
<organism evidence="7 8">
    <name type="scientific">Pseudomonas syringae</name>
    <dbReference type="NCBI Taxonomy" id="317"/>
    <lineage>
        <taxon>Bacteria</taxon>
        <taxon>Pseudomonadati</taxon>
        <taxon>Pseudomonadota</taxon>
        <taxon>Gammaproteobacteria</taxon>
        <taxon>Pseudomonadales</taxon>
        <taxon>Pseudomonadaceae</taxon>
        <taxon>Pseudomonas</taxon>
    </lineage>
</organism>
<dbReference type="SUPFAM" id="SSF47345">
    <property type="entry name" value="Colicin E immunity proteins"/>
    <property type="match status" value="1"/>
</dbReference>
<evidence type="ECO:0000256" key="3">
    <source>
        <dbReference type="ARBA" id="ARBA00023022"/>
    </source>
</evidence>
<evidence type="ECO:0000256" key="2">
    <source>
        <dbReference type="ARBA" id="ARBA00022529"/>
    </source>
</evidence>
<dbReference type="GO" id="GO:0015643">
    <property type="term" value="F:toxic substance binding"/>
    <property type="evidence" value="ECO:0007669"/>
    <property type="project" value="InterPro"/>
</dbReference>
<dbReference type="PATRIC" id="fig|317.175.peg.205"/>
<comment type="similarity">
    <text evidence="1">Belongs to the colicins ColE2/ColE8/ColE9 and pyocins S1/S2 family.</text>
</comment>
<dbReference type="RefSeq" id="WP_032625109.1">
    <property type="nucleotide sequence ID" value="NZ_JPQU01000014.1"/>
</dbReference>
<dbReference type="GO" id="GO:0030153">
    <property type="term" value="P:bacteriocin immunity"/>
    <property type="evidence" value="ECO:0007669"/>
    <property type="project" value="UniProtKB-KW"/>
</dbReference>
<dbReference type="Pfam" id="PF06958">
    <property type="entry name" value="Pyocin_S"/>
    <property type="match status" value="1"/>
</dbReference>
<evidence type="ECO:0000313" key="8">
    <source>
        <dbReference type="Proteomes" id="UP000028631"/>
    </source>
</evidence>
<dbReference type="Pfam" id="PF01320">
    <property type="entry name" value="Colicin_Pyocin"/>
    <property type="match status" value="1"/>
</dbReference>
<dbReference type="OrthoDB" id="6810874at2"/>
<keyword evidence="4" id="KW-0079">Bacteriocin immunity</keyword>
<dbReference type="GO" id="GO:0031640">
    <property type="term" value="P:killing of cells of another organism"/>
    <property type="evidence" value="ECO:0007669"/>
    <property type="project" value="UniProtKB-KW"/>
</dbReference>
<evidence type="ECO:0000313" key="7">
    <source>
        <dbReference type="EMBL" id="KFE57922.1"/>
    </source>
</evidence>
<dbReference type="CDD" id="cd16363">
    <property type="entry name" value="Col_Im_like"/>
    <property type="match status" value="1"/>
</dbReference>
<comment type="caution">
    <text evidence="7">The sequence shown here is derived from an EMBL/GenBank/DDBJ whole genome shotgun (WGS) entry which is preliminary data.</text>
</comment>
<proteinExistence type="inferred from homology"/>
<sequence length="517" mass="56828">MELKQKLQDYTQAEFGDFVSQITTVAVSEKAHNRMISHFDAIVGHPKGADLIFYPELSEYDSYLPAEGVIVSQVKQWHNNKGQAAFKDDALPQRPPKLSSQEQAWKASSANMNKLQALISKASQADEVVDRAFVSLEALLNSAESILKKEAGRASDQQTYANLEKILEQLEAADHWLITALQSHAYHKSGFEFARQDAQRSLSSPYLHKDLQVSIHRLANEAGGKYQSRLAQFKQRQHAIFPRAEAVLSRLEESLVSAATILKSGPAIAANTFIVPLEDVGSTPRILTTIPETSASFERVAIDLKKSIRSAVAGLSWLTPAADGKTIGWANIFSFEFSRRGCGLPFALTTPLSELMPIEGVDWSEMAGQRTDVPLKFRLCSGVSGVSVKVHWGLKEVTEFAYLAVVHVDQLSPSAKVSVRAAQWDRAKNAYYFDSPSSPGNRVYWSSDSLPKIESNWPPTTNRINASGYKAPVATPVVETIDNSAQLNFDDCIVVFPPSTGIDPVYVMFKAVGNTPA</sequence>
<evidence type="ECO:0000256" key="1">
    <source>
        <dbReference type="ARBA" id="ARBA00009346"/>
    </source>
</evidence>
<dbReference type="SUPFAM" id="SSF69369">
    <property type="entry name" value="Cloacin translocation domain"/>
    <property type="match status" value="1"/>
</dbReference>
<protein>
    <recommendedName>
        <fullName evidence="6">Pyosin/cloacin translocation domain-containing protein</fullName>
    </recommendedName>
</protein>
<dbReference type="GO" id="GO:0042742">
    <property type="term" value="P:defense response to bacterium"/>
    <property type="evidence" value="ECO:0007669"/>
    <property type="project" value="UniProtKB-KW"/>
</dbReference>
<keyword evidence="5" id="KW-0078">Bacteriocin</keyword>
<name>A0A085VR59_PSESX</name>
<dbReference type="InterPro" id="IPR000290">
    <property type="entry name" value="Colicin_pyocin"/>
</dbReference>
<dbReference type="AlphaFoldDB" id="A0A085VR59"/>
<keyword evidence="2" id="KW-0929">Antimicrobial</keyword>
<feature type="domain" description="Pyosin/cloacin translocation" evidence="6">
    <location>
        <begin position="388"/>
        <end position="508"/>
    </location>
</feature>
<evidence type="ECO:0000259" key="6">
    <source>
        <dbReference type="Pfam" id="PF06958"/>
    </source>
</evidence>
<keyword evidence="8" id="KW-1185">Reference proteome</keyword>
<dbReference type="Proteomes" id="UP000028631">
    <property type="component" value="Unassembled WGS sequence"/>
</dbReference>
<gene>
    <name evidence="7" type="ORF">IV01_00970</name>
</gene>
<dbReference type="InterPro" id="IPR036302">
    <property type="entry name" value="Pyosin/cloacin_T_dom_sf"/>
</dbReference>
<dbReference type="PRINTS" id="PR01299">
    <property type="entry name" value="PYOCIN"/>
</dbReference>
<evidence type="ECO:0000256" key="5">
    <source>
        <dbReference type="ARBA" id="ARBA00023048"/>
    </source>
</evidence>